<evidence type="ECO:0000256" key="1">
    <source>
        <dbReference type="SAM" id="Phobius"/>
    </source>
</evidence>
<sequence length="97" mass="11457">MKEFDDKVKDGWAQLDRSQLHSPTKEDMIALIQETKRKQRREAILFFVITLILVNIVVFSIARLPAIYVTMNVILVGLLPVLFVWGLVKRWRDRYEL</sequence>
<comment type="caution">
    <text evidence="2">The sequence shown here is derived from an EMBL/GenBank/DDBJ whole genome shotgun (WGS) entry which is preliminary data.</text>
</comment>
<reference evidence="2 3" key="1">
    <citation type="submission" date="2023-03" db="EMBL/GenBank/DDBJ databases">
        <title>Bacillus Genome Sequencing.</title>
        <authorList>
            <person name="Dunlap C."/>
        </authorList>
    </citation>
    <scope>NUCLEOTIDE SEQUENCE [LARGE SCALE GENOMIC DNA]</scope>
    <source>
        <strain evidence="2 3">B-4107</strain>
    </source>
</reference>
<evidence type="ECO:0000313" key="3">
    <source>
        <dbReference type="Proteomes" id="UP001341820"/>
    </source>
</evidence>
<dbReference type="Pfam" id="PF17280">
    <property type="entry name" value="DUF5345"/>
    <property type="match status" value="1"/>
</dbReference>
<gene>
    <name evidence="2" type="ORF">P5F74_05975</name>
</gene>
<keyword evidence="1" id="KW-1133">Transmembrane helix</keyword>
<protein>
    <submittedName>
        <fullName evidence="2">YxlC family protein</fullName>
    </submittedName>
</protein>
<feature type="transmembrane region" description="Helical" evidence="1">
    <location>
        <begin position="67"/>
        <end position="88"/>
    </location>
</feature>
<dbReference type="EMBL" id="JAROAS010000008">
    <property type="protein sequence ID" value="MED4127675.1"/>
    <property type="molecule type" value="Genomic_DNA"/>
</dbReference>
<organism evidence="2 3">
    <name type="scientific">Shouchella miscanthi</name>
    <dbReference type="NCBI Taxonomy" id="2598861"/>
    <lineage>
        <taxon>Bacteria</taxon>
        <taxon>Bacillati</taxon>
        <taxon>Bacillota</taxon>
        <taxon>Bacilli</taxon>
        <taxon>Bacillales</taxon>
        <taxon>Bacillaceae</taxon>
        <taxon>Shouchella</taxon>
    </lineage>
</organism>
<feature type="transmembrane region" description="Helical" evidence="1">
    <location>
        <begin position="43"/>
        <end position="61"/>
    </location>
</feature>
<keyword evidence="1" id="KW-0812">Transmembrane</keyword>
<dbReference type="Proteomes" id="UP001341820">
    <property type="component" value="Unassembled WGS sequence"/>
</dbReference>
<name>A0ABU6NHH5_9BACI</name>
<dbReference type="InterPro" id="IPR035238">
    <property type="entry name" value="DUF5345"/>
</dbReference>
<proteinExistence type="predicted"/>
<keyword evidence="3" id="KW-1185">Reference proteome</keyword>
<accession>A0ABU6NHH5</accession>
<keyword evidence="1" id="KW-0472">Membrane</keyword>
<dbReference type="RefSeq" id="WP_144558582.1">
    <property type="nucleotide sequence ID" value="NZ_CP042163.1"/>
</dbReference>
<evidence type="ECO:0000313" key="2">
    <source>
        <dbReference type="EMBL" id="MED4127675.1"/>
    </source>
</evidence>